<sequence>MGRCTLLVRSEESTTISMEEEYTSPNARSIRPSREGDDDENEPALGGAAGQDSQGERESVAGAVNPEGEKEFERAGVMPTVSLITGVSEPVQSNPCNVDGDEETFPEQQKSQTDGSGEEAVEGEGQETNNTSQTAGSSNVTKLTIVVPLLSSEEPHMRSSKEARQTQGERLSVETVPARRISTGSSSSPVGTNDAAAIQLSSQIDVSGLKSGDNNQALLRPPFKRPAERSWTNPLTAELRGYKRTGELMTRNRPAAAAPGNDVYLTTDPSSSPLEMNDFSGGSADLGESADGVSRSTRDVSPEPSGVVPMEEQLQRLQRQAVEMRMRSRMPRSSGPQSQALPANATVFSCCSDPNFSSWMQTCERRNQELGRGSGVAQFRERYNFDVERGVPLPRRGDERWDWQRQQQ</sequence>
<keyword evidence="3" id="KW-1185">Reference proteome</keyword>
<evidence type="ECO:0000256" key="1">
    <source>
        <dbReference type="SAM" id="MobiDB-lite"/>
    </source>
</evidence>
<feature type="region of interest" description="Disordered" evidence="1">
    <location>
        <begin position="389"/>
        <end position="408"/>
    </location>
</feature>
<dbReference type="AlphaFoldDB" id="A0ABD1YZU8"/>
<feature type="compositionally biased region" description="Basic and acidic residues" evidence="1">
    <location>
        <begin position="153"/>
        <end position="164"/>
    </location>
</feature>
<gene>
    <name evidence="2" type="ORF">R1flu_007489</name>
</gene>
<evidence type="ECO:0000313" key="2">
    <source>
        <dbReference type="EMBL" id="KAL2636010.1"/>
    </source>
</evidence>
<feature type="compositionally biased region" description="Polar residues" evidence="1">
    <location>
        <begin position="126"/>
        <end position="142"/>
    </location>
</feature>
<protein>
    <recommendedName>
        <fullName evidence="4">Cyclin-dependent kinase inhibitor domain-containing protein</fullName>
    </recommendedName>
</protein>
<feature type="compositionally biased region" description="Polar residues" evidence="1">
    <location>
        <begin position="182"/>
        <end position="191"/>
    </location>
</feature>
<dbReference type="EMBL" id="JBHFFA010000003">
    <property type="protein sequence ID" value="KAL2636010.1"/>
    <property type="molecule type" value="Genomic_DNA"/>
</dbReference>
<feature type="region of interest" description="Disordered" evidence="1">
    <location>
        <begin position="259"/>
        <end position="309"/>
    </location>
</feature>
<organism evidence="2 3">
    <name type="scientific">Riccia fluitans</name>
    <dbReference type="NCBI Taxonomy" id="41844"/>
    <lineage>
        <taxon>Eukaryota</taxon>
        <taxon>Viridiplantae</taxon>
        <taxon>Streptophyta</taxon>
        <taxon>Embryophyta</taxon>
        <taxon>Marchantiophyta</taxon>
        <taxon>Marchantiopsida</taxon>
        <taxon>Marchantiidae</taxon>
        <taxon>Marchantiales</taxon>
        <taxon>Ricciaceae</taxon>
        <taxon>Riccia</taxon>
    </lineage>
</organism>
<evidence type="ECO:0008006" key="4">
    <source>
        <dbReference type="Google" id="ProtNLM"/>
    </source>
</evidence>
<feature type="region of interest" description="Disordered" evidence="1">
    <location>
        <begin position="1"/>
        <end position="193"/>
    </location>
</feature>
<feature type="compositionally biased region" description="Acidic residues" evidence="1">
    <location>
        <begin position="116"/>
        <end position="125"/>
    </location>
</feature>
<proteinExistence type="predicted"/>
<name>A0ABD1YZU8_9MARC</name>
<feature type="compositionally biased region" description="Polar residues" evidence="1">
    <location>
        <begin position="106"/>
        <end position="115"/>
    </location>
</feature>
<dbReference type="Proteomes" id="UP001605036">
    <property type="component" value="Unassembled WGS sequence"/>
</dbReference>
<comment type="caution">
    <text evidence="2">The sequence shown here is derived from an EMBL/GenBank/DDBJ whole genome shotgun (WGS) entry which is preliminary data.</text>
</comment>
<feature type="compositionally biased region" description="Polar residues" evidence="1">
    <location>
        <begin position="82"/>
        <end position="96"/>
    </location>
</feature>
<reference evidence="2 3" key="1">
    <citation type="submission" date="2024-09" db="EMBL/GenBank/DDBJ databases">
        <title>Chromosome-scale assembly of Riccia fluitans.</title>
        <authorList>
            <person name="Paukszto L."/>
            <person name="Sawicki J."/>
            <person name="Karawczyk K."/>
            <person name="Piernik-Szablinska J."/>
            <person name="Szczecinska M."/>
            <person name="Mazdziarz M."/>
        </authorList>
    </citation>
    <scope>NUCLEOTIDE SEQUENCE [LARGE SCALE GENOMIC DNA]</scope>
    <source>
        <strain evidence="2">Rf_01</strain>
        <tissue evidence="2">Aerial parts of the thallus</tissue>
    </source>
</reference>
<evidence type="ECO:0000313" key="3">
    <source>
        <dbReference type="Proteomes" id="UP001605036"/>
    </source>
</evidence>
<accession>A0ABD1YZU8</accession>